<keyword evidence="3" id="KW-1185">Reference proteome</keyword>
<dbReference type="PANTHER" id="PTHR43283">
    <property type="entry name" value="BETA-LACTAMASE-RELATED"/>
    <property type="match status" value="1"/>
</dbReference>
<evidence type="ECO:0000259" key="1">
    <source>
        <dbReference type="Pfam" id="PF00144"/>
    </source>
</evidence>
<dbReference type="InterPro" id="IPR001466">
    <property type="entry name" value="Beta-lactam-related"/>
</dbReference>
<dbReference type="Gene3D" id="3.40.710.10">
    <property type="entry name" value="DD-peptidase/beta-lactamase superfamily"/>
    <property type="match status" value="1"/>
</dbReference>
<sequence length="388" mass="42291">MEKGFHGRPQGLTADNWDRGPFNRWAFQHVRELVPTVNVARGLGHASALPARHETLATVAFSLDGEEDTVGNWLETSHTDGFLVIEGGAVTAEIYDNHMSPRTPQLVQSVSKSVTSAVAGCLVAEGVLDPEDALTRHLPELASTAYAGATIRHVLDMTSGVVFEEDYTAPQSHCARLDAAAGWKPRRHPEWPGTVFDLVLSLGETECAHGSSFRYRSIETDVLAFAMERASGLPLAELVSRHVWAPMGAESDASFTVDPSGYALADGGFNATLRDLGRFGLMVARRGRAGDRQVVPAAWIEDCLRGDPALFNAESRVVLPQGAYRNQFWVEEAGRQVLLCRGVFGQLIYIDLEADFVAVKLSSWPDFVNPAATRRALAAIRAIRDRAR</sequence>
<feature type="domain" description="Beta-lactamase-related" evidence="1">
    <location>
        <begin position="82"/>
        <end position="378"/>
    </location>
</feature>
<name>A0A7W6J9Z4_9HYPH</name>
<protein>
    <submittedName>
        <fullName evidence="2">CubicO group peptidase (Beta-lactamase class C family)</fullName>
    </submittedName>
</protein>
<accession>A0A7W6J9Z4</accession>
<comment type="caution">
    <text evidence="2">The sequence shown here is derived from an EMBL/GenBank/DDBJ whole genome shotgun (WGS) entry which is preliminary data.</text>
</comment>
<dbReference type="AlphaFoldDB" id="A0A7W6J9Z4"/>
<proteinExistence type="predicted"/>
<dbReference type="InterPro" id="IPR050789">
    <property type="entry name" value="Diverse_Enzym_Activities"/>
</dbReference>
<dbReference type="EMBL" id="JACIEZ010000010">
    <property type="protein sequence ID" value="MBB4066591.1"/>
    <property type="molecule type" value="Genomic_DNA"/>
</dbReference>
<dbReference type="PANTHER" id="PTHR43283:SF7">
    <property type="entry name" value="BETA-LACTAMASE-RELATED DOMAIN-CONTAINING PROTEIN"/>
    <property type="match status" value="1"/>
</dbReference>
<dbReference type="SUPFAM" id="SSF56601">
    <property type="entry name" value="beta-lactamase/transpeptidase-like"/>
    <property type="match status" value="1"/>
</dbReference>
<dbReference type="Proteomes" id="UP000528286">
    <property type="component" value="Unassembled WGS sequence"/>
</dbReference>
<gene>
    <name evidence="2" type="ORF">GGR23_003808</name>
</gene>
<evidence type="ECO:0000313" key="2">
    <source>
        <dbReference type="EMBL" id="MBB4066591.1"/>
    </source>
</evidence>
<organism evidence="2 3">
    <name type="scientific">Gellertiella hungarica</name>
    <dbReference type="NCBI Taxonomy" id="1572859"/>
    <lineage>
        <taxon>Bacteria</taxon>
        <taxon>Pseudomonadati</taxon>
        <taxon>Pseudomonadota</taxon>
        <taxon>Alphaproteobacteria</taxon>
        <taxon>Hyphomicrobiales</taxon>
        <taxon>Rhizobiaceae</taxon>
        <taxon>Gellertiella</taxon>
    </lineage>
</organism>
<evidence type="ECO:0000313" key="3">
    <source>
        <dbReference type="Proteomes" id="UP000528286"/>
    </source>
</evidence>
<dbReference type="RefSeq" id="WP_343066704.1">
    <property type="nucleotide sequence ID" value="NZ_JACIEZ010000010.1"/>
</dbReference>
<dbReference type="Pfam" id="PF00144">
    <property type="entry name" value="Beta-lactamase"/>
    <property type="match status" value="1"/>
</dbReference>
<dbReference type="InterPro" id="IPR012338">
    <property type="entry name" value="Beta-lactam/transpept-like"/>
</dbReference>
<reference evidence="2 3" key="1">
    <citation type="submission" date="2020-08" db="EMBL/GenBank/DDBJ databases">
        <title>Genomic Encyclopedia of Type Strains, Phase IV (KMG-IV): sequencing the most valuable type-strain genomes for metagenomic binning, comparative biology and taxonomic classification.</title>
        <authorList>
            <person name="Goeker M."/>
        </authorList>
    </citation>
    <scope>NUCLEOTIDE SEQUENCE [LARGE SCALE GENOMIC DNA]</scope>
    <source>
        <strain evidence="2 3">DSM 29853</strain>
    </source>
</reference>